<proteinExistence type="predicted"/>
<keyword evidence="1" id="KW-1133">Transmembrane helix</keyword>
<gene>
    <name evidence="2" type="ORF">FVP33_07940</name>
</gene>
<organism evidence="2 3">
    <name type="scientific">Lacisediminihabitans profunda</name>
    <dbReference type="NCBI Taxonomy" id="2594790"/>
    <lineage>
        <taxon>Bacteria</taxon>
        <taxon>Bacillati</taxon>
        <taxon>Actinomycetota</taxon>
        <taxon>Actinomycetes</taxon>
        <taxon>Micrococcales</taxon>
        <taxon>Microbacteriaceae</taxon>
        <taxon>Lacisediminihabitans</taxon>
    </lineage>
</organism>
<accession>A0A5C8UTS3</accession>
<evidence type="ECO:0000313" key="2">
    <source>
        <dbReference type="EMBL" id="TXN31647.1"/>
    </source>
</evidence>
<dbReference type="AlphaFoldDB" id="A0A5C8UTS3"/>
<name>A0A5C8UTS3_9MICO</name>
<keyword evidence="1" id="KW-0472">Membrane</keyword>
<evidence type="ECO:0000313" key="3">
    <source>
        <dbReference type="Proteomes" id="UP000321379"/>
    </source>
</evidence>
<feature type="transmembrane region" description="Helical" evidence="1">
    <location>
        <begin position="40"/>
        <end position="61"/>
    </location>
</feature>
<keyword evidence="3" id="KW-1185">Reference proteome</keyword>
<evidence type="ECO:0000256" key="1">
    <source>
        <dbReference type="SAM" id="Phobius"/>
    </source>
</evidence>
<protein>
    <submittedName>
        <fullName evidence="2">Uncharacterized protein</fullName>
    </submittedName>
</protein>
<comment type="caution">
    <text evidence="2">The sequence shown here is derived from an EMBL/GenBank/DDBJ whole genome shotgun (WGS) entry which is preliminary data.</text>
</comment>
<sequence>MEWGNFLIVLVASVVAACGVVALFSVGIRLVSASGPWLRATGIASFVACGALVLYGVYLIVPTLHR</sequence>
<keyword evidence="1" id="KW-0812">Transmembrane</keyword>
<feature type="transmembrane region" description="Helical" evidence="1">
    <location>
        <begin position="6"/>
        <end position="28"/>
    </location>
</feature>
<dbReference type="EMBL" id="VRMG01000005">
    <property type="protein sequence ID" value="TXN31647.1"/>
    <property type="molecule type" value="Genomic_DNA"/>
</dbReference>
<reference evidence="2 3" key="1">
    <citation type="submission" date="2019-08" db="EMBL/GenBank/DDBJ databases">
        <title>Bacterial whole genome sequence for Glaciihabitans sp. CHu50b-6-2.</title>
        <authorList>
            <person name="Jin L."/>
        </authorList>
    </citation>
    <scope>NUCLEOTIDE SEQUENCE [LARGE SCALE GENOMIC DNA]</scope>
    <source>
        <strain evidence="2 3">CHu50b-6-2</strain>
    </source>
</reference>
<dbReference type="Proteomes" id="UP000321379">
    <property type="component" value="Unassembled WGS sequence"/>
</dbReference>